<dbReference type="GO" id="GO:0008270">
    <property type="term" value="F:zinc ion binding"/>
    <property type="evidence" value="ECO:0007669"/>
    <property type="project" value="InterPro"/>
</dbReference>
<accession>A0A172TXR1</accession>
<dbReference type="InterPro" id="IPR027268">
    <property type="entry name" value="Peptidase_M4/M1_CTD_sf"/>
</dbReference>
<organism evidence="3 4">
    <name type="scientific">Flavisolibacter tropicus</name>
    <dbReference type="NCBI Taxonomy" id="1492898"/>
    <lineage>
        <taxon>Bacteria</taxon>
        <taxon>Pseudomonadati</taxon>
        <taxon>Bacteroidota</taxon>
        <taxon>Chitinophagia</taxon>
        <taxon>Chitinophagales</taxon>
        <taxon>Chitinophagaceae</taxon>
        <taxon>Flavisolibacter</taxon>
    </lineage>
</organism>
<dbReference type="InterPro" id="IPR014782">
    <property type="entry name" value="Peptidase_M1_dom"/>
</dbReference>
<dbReference type="SUPFAM" id="SSF55486">
    <property type="entry name" value="Metalloproteases ('zincins'), catalytic domain"/>
    <property type="match status" value="1"/>
</dbReference>
<feature type="domain" description="Peptidase M1 membrane alanine aminopeptidase" evidence="2">
    <location>
        <begin position="373"/>
        <end position="528"/>
    </location>
</feature>
<dbReference type="AlphaFoldDB" id="A0A172TXR1"/>
<dbReference type="STRING" id="1492898.SY85_14675"/>
<reference evidence="4" key="1">
    <citation type="submission" date="2015-01" db="EMBL/GenBank/DDBJ databases">
        <title>Flavisolibacter sp./LCS9/ whole genome sequencing.</title>
        <authorList>
            <person name="Kim M.K."/>
            <person name="Srinivasan S."/>
            <person name="Lee J.-J."/>
        </authorList>
    </citation>
    <scope>NUCLEOTIDE SEQUENCE [LARGE SCALE GENOMIC DNA]</scope>
    <source>
        <strain evidence="4">LCS9</strain>
    </source>
</reference>
<dbReference type="Proteomes" id="UP000077177">
    <property type="component" value="Chromosome"/>
</dbReference>
<dbReference type="PATRIC" id="fig|1492898.3.peg.3180"/>
<dbReference type="RefSeq" id="WP_066405664.1">
    <property type="nucleotide sequence ID" value="NZ_CP011390.1"/>
</dbReference>
<gene>
    <name evidence="3" type="ORF">SY85_14675</name>
</gene>
<keyword evidence="3" id="KW-0645">Protease</keyword>
<evidence type="ECO:0000313" key="3">
    <source>
        <dbReference type="EMBL" id="ANE51563.1"/>
    </source>
</evidence>
<dbReference type="GO" id="GO:0004177">
    <property type="term" value="F:aminopeptidase activity"/>
    <property type="evidence" value="ECO:0007669"/>
    <property type="project" value="UniProtKB-KW"/>
</dbReference>
<reference evidence="3 4" key="2">
    <citation type="journal article" date="2016" name="Int. J. Syst. Evol. Microbiol.">
        <title>Flavisolibacter tropicus sp. nov., isolated from tropical soil.</title>
        <authorList>
            <person name="Lee J.J."/>
            <person name="Kang M.S."/>
            <person name="Kim G.S."/>
            <person name="Lee C.S."/>
            <person name="Lim S."/>
            <person name="Lee J."/>
            <person name="Roh S.H."/>
            <person name="Kang H."/>
            <person name="Ha J.M."/>
            <person name="Bae S."/>
            <person name="Jung H.Y."/>
            <person name="Kim M.K."/>
        </authorList>
    </citation>
    <scope>NUCLEOTIDE SEQUENCE [LARGE SCALE GENOMIC DNA]</scope>
    <source>
        <strain evidence="3 4">LCS9</strain>
    </source>
</reference>
<evidence type="ECO:0000256" key="1">
    <source>
        <dbReference type="SAM" id="SignalP"/>
    </source>
</evidence>
<dbReference type="EMBL" id="CP011390">
    <property type="protein sequence ID" value="ANE51563.1"/>
    <property type="molecule type" value="Genomic_DNA"/>
</dbReference>
<keyword evidence="1" id="KW-0732">Signal</keyword>
<feature type="signal peptide" evidence="1">
    <location>
        <begin position="1"/>
        <end position="19"/>
    </location>
</feature>
<evidence type="ECO:0000313" key="4">
    <source>
        <dbReference type="Proteomes" id="UP000077177"/>
    </source>
</evidence>
<dbReference type="Pfam" id="PF01433">
    <property type="entry name" value="Peptidase_M1"/>
    <property type="match status" value="1"/>
</dbReference>
<dbReference type="Gene3D" id="1.10.390.10">
    <property type="entry name" value="Neutral Protease Domain 2"/>
    <property type="match status" value="1"/>
</dbReference>
<dbReference type="OrthoDB" id="9814383at2"/>
<keyword evidence="3" id="KW-0378">Hydrolase</keyword>
<dbReference type="GO" id="GO:0008237">
    <property type="term" value="F:metallopeptidase activity"/>
    <property type="evidence" value="ECO:0007669"/>
    <property type="project" value="InterPro"/>
</dbReference>
<keyword evidence="3" id="KW-0031">Aminopeptidase</keyword>
<proteinExistence type="predicted"/>
<protein>
    <submittedName>
        <fullName evidence="3">Aminopeptidase N</fullName>
    </submittedName>
</protein>
<evidence type="ECO:0000259" key="2">
    <source>
        <dbReference type="Pfam" id="PF01433"/>
    </source>
</evidence>
<feature type="chain" id="PRO_5008001347" evidence="1">
    <location>
        <begin position="20"/>
        <end position="623"/>
    </location>
</feature>
<name>A0A172TXR1_9BACT</name>
<dbReference type="CDD" id="cd09604">
    <property type="entry name" value="M1_APN_like"/>
    <property type="match status" value="1"/>
</dbReference>
<dbReference type="KEGG" id="fla:SY85_14675"/>
<sequence length="623" mass="70190">MFRSCFLLLSIVAGQLIMAQDLYKPRDIQQAYKNGTRSLDGKPGANYWQNRARYDIRLAAAPPDRTVRGSEDITYFNNSPKAMRNLVFRLTVNIHKPGAPRLSGVPDDYLTSGVQIDSVFVNGTAVKWNTGNYFTAAPLGLPSPLASRDSIRLHIKWHYDVSLLSNREGMIDSTTYFLAYSYPRVSVYDDYQGWDFTSFNDALEFYNDFNDYNVQVQVPQNYIVWATGTLQNANEVLQPAAYQKFTQSLRSNDVIRIATPAELAAKTVTAAKGTNTWHFTAANVPDFAIGLSDHFSWDAGSVVVDPSTGRRASVQAAYNDTARDYHHMVRFASHALSWLSTQWPGIPYPYTTMSVFQGYAGMEYPMMANDETYADSSFSKFVVMHEIAHTYMPFYMGINETRYGFMDEGWATTFEYLFNRDDMGKEQAIDFFKQFRVTGWASDPSQDEDLPIITPGPNLNGGGLGNNQYGKPALGYLAVKELLGDATFKKALHEYMRRWNGKHPLPWDFFYSINAGSGQNLNWFWNNWFFSNYYIDLAVASAPKTSTGYSIPVQNIGGMAAPFDLVLTYADGSTETLHQSPAVWAANQKQTTVKVNTKKTLQSVKIEGGIYMDADTSNNEWKK</sequence>
<keyword evidence="4" id="KW-1185">Reference proteome</keyword>